<reference evidence="7 8" key="1">
    <citation type="submission" date="2023-08" db="EMBL/GenBank/DDBJ databases">
        <title>Black Yeasts Isolated from many extreme environments.</title>
        <authorList>
            <person name="Coleine C."/>
            <person name="Stajich J.E."/>
            <person name="Selbmann L."/>
        </authorList>
    </citation>
    <scope>NUCLEOTIDE SEQUENCE [LARGE SCALE GENOMIC DNA]</scope>
    <source>
        <strain evidence="7 8">CCFEE 5792</strain>
    </source>
</reference>
<proteinExistence type="predicted"/>
<accession>A0AAV9NM17</accession>
<name>A0AAV9NM17_9EURO</name>
<dbReference type="InterPro" id="IPR050675">
    <property type="entry name" value="OAF3"/>
</dbReference>
<dbReference type="InterPro" id="IPR036864">
    <property type="entry name" value="Zn2-C6_fun-type_DNA-bd_sf"/>
</dbReference>
<dbReference type="Gene3D" id="4.10.240.10">
    <property type="entry name" value="Zn(2)-C6 fungal-type DNA-binding domain"/>
    <property type="match status" value="1"/>
</dbReference>
<evidence type="ECO:0000259" key="6">
    <source>
        <dbReference type="PROSITE" id="PS50048"/>
    </source>
</evidence>
<dbReference type="GO" id="GO:0008270">
    <property type="term" value="F:zinc ion binding"/>
    <property type="evidence" value="ECO:0007669"/>
    <property type="project" value="InterPro"/>
</dbReference>
<dbReference type="EMBL" id="JAVRRD010000003">
    <property type="protein sequence ID" value="KAK5061593.1"/>
    <property type="molecule type" value="Genomic_DNA"/>
</dbReference>
<sequence>MDPSQHRMLATSNKRIGAGSKNNAGAAMPKLKDSCDTCAASKIRCDKQKPLCGRCERLGYPCFYSPARRTGYARSRGVNQNEAAASRGPSHAPHINSSGVSGEWMSIAAQQKSKSSTANPPVPDGKSKSPTSIQDHALDGPRNNDSDSQNGITTSRPQGSTITGEYFANRTVAEGLAQGSDCAIASVNTVIQLQLAMAKLQLQQEHARSRHRNEGCAPPLQIGQNFGLRDAMTTVTNAFGILSTILVCPCFGSPEIGLLTTAVFLSIFDVYRTILVISESDVSDSVQSTPDSDADLACILASVEDEFGHGHMSPFESSYNSSINSVNSSSSLSDAGTESLVADRVPEELAKVARIILQFAKRYRGGGSGRQAPEFLKNLDHLLRSQLQSVTMEATTRRV</sequence>
<dbReference type="PRINTS" id="PR00755">
    <property type="entry name" value="AFLATOXINBRP"/>
</dbReference>
<keyword evidence="2" id="KW-0238">DNA-binding</keyword>
<feature type="compositionally biased region" description="Polar residues" evidence="5">
    <location>
        <begin position="146"/>
        <end position="163"/>
    </location>
</feature>
<evidence type="ECO:0000256" key="3">
    <source>
        <dbReference type="ARBA" id="ARBA00023163"/>
    </source>
</evidence>
<dbReference type="GeneID" id="89976302"/>
<organism evidence="7 8">
    <name type="scientific">Exophiala bonariae</name>
    <dbReference type="NCBI Taxonomy" id="1690606"/>
    <lineage>
        <taxon>Eukaryota</taxon>
        <taxon>Fungi</taxon>
        <taxon>Dikarya</taxon>
        <taxon>Ascomycota</taxon>
        <taxon>Pezizomycotina</taxon>
        <taxon>Eurotiomycetes</taxon>
        <taxon>Chaetothyriomycetidae</taxon>
        <taxon>Chaetothyriales</taxon>
        <taxon>Herpotrichiellaceae</taxon>
        <taxon>Exophiala</taxon>
    </lineage>
</organism>
<feature type="region of interest" description="Disordered" evidence="5">
    <location>
        <begin position="1"/>
        <end position="30"/>
    </location>
</feature>
<evidence type="ECO:0000313" key="8">
    <source>
        <dbReference type="Proteomes" id="UP001358417"/>
    </source>
</evidence>
<dbReference type="PROSITE" id="PS00463">
    <property type="entry name" value="ZN2_CY6_FUNGAL_1"/>
    <property type="match status" value="1"/>
</dbReference>
<evidence type="ECO:0000256" key="2">
    <source>
        <dbReference type="ARBA" id="ARBA00023125"/>
    </source>
</evidence>
<dbReference type="PANTHER" id="PTHR31069:SF31">
    <property type="entry name" value="MONODICTYPHENONE CLUSTER TRANSCRIPTION FACTOR-RELATED"/>
    <property type="match status" value="1"/>
</dbReference>
<dbReference type="InterPro" id="IPR001138">
    <property type="entry name" value="Zn2Cys6_DnaBD"/>
</dbReference>
<dbReference type="PROSITE" id="PS50048">
    <property type="entry name" value="ZN2_CY6_FUNGAL_2"/>
    <property type="match status" value="1"/>
</dbReference>
<feature type="compositionally biased region" description="Polar residues" evidence="5">
    <location>
        <begin position="108"/>
        <end position="119"/>
    </location>
</feature>
<evidence type="ECO:0000256" key="4">
    <source>
        <dbReference type="ARBA" id="ARBA00023242"/>
    </source>
</evidence>
<dbReference type="GO" id="GO:0003677">
    <property type="term" value="F:DNA binding"/>
    <property type="evidence" value="ECO:0007669"/>
    <property type="project" value="UniProtKB-KW"/>
</dbReference>
<evidence type="ECO:0000313" key="7">
    <source>
        <dbReference type="EMBL" id="KAK5061593.1"/>
    </source>
</evidence>
<dbReference type="PANTHER" id="PTHR31069">
    <property type="entry name" value="OLEATE-ACTIVATED TRANSCRIPTION FACTOR 1-RELATED"/>
    <property type="match status" value="1"/>
</dbReference>
<dbReference type="Proteomes" id="UP001358417">
    <property type="component" value="Unassembled WGS sequence"/>
</dbReference>
<comment type="caution">
    <text evidence="7">The sequence shown here is derived from an EMBL/GenBank/DDBJ whole genome shotgun (WGS) entry which is preliminary data.</text>
</comment>
<gene>
    <name evidence="7" type="ORF">LTR84_008137</name>
</gene>
<feature type="compositionally biased region" description="Basic and acidic residues" evidence="5">
    <location>
        <begin position="136"/>
        <end position="145"/>
    </location>
</feature>
<dbReference type="SMART" id="SM00066">
    <property type="entry name" value="GAL4"/>
    <property type="match status" value="1"/>
</dbReference>
<dbReference type="CDD" id="cd00067">
    <property type="entry name" value="GAL4"/>
    <property type="match status" value="1"/>
</dbReference>
<keyword evidence="1" id="KW-0805">Transcription regulation</keyword>
<keyword evidence="3" id="KW-0804">Transcription</keyword>
<protein>
    <recommendedName>
        <fullName evidence="6">Zn(2)-C6 fungal-type domain-containing protein</fullName>
    </recommendedName>
</protein>
<dbReference type="AlphaFoldDB" id="A0AAV9NM17"/>
<dbReference type="GO" id="GO:0000981">
    <property type="term" value="F:DNA-binding transcription factor activity, RNA polymerase II-specific"/>
    <property type="evidence" value="ECO:0007669"/>
    <property type="project" value="InterPro"/>
</dbReference>
<feature type="region of interest" description="Disordered" evidence="5">
    <location>
        <begin position="74"/>
        <end position="163"/>
    </location>
</feature>
<keyword evidence="8" id="KW-1185">Reference proteome</keyword>
<feature type="domain" description="Zn(2)-C6 fungal-type" evidence="6">
    <location>
        <begin position="34"/>
        <end position="64"/>
    </location>
</feature>
<keyword evidence="4" id="KW-0539">Nucleus</keyword>
<evidence type="ECO:0000256" key="5">
    <source>
        <dbReference type="SAM" id="MobiDB-lite"/>
    </source>
</evidence>
<dbReference type="SUPFAM" id="SSF57701">
    <property type="entry name" value="Zn2/Cys6 DNA-binding domain"/>
    <property type="match status" value="1"/>
</dbReference>
<dbReference type="Pfam" id="PF00172">
    <property type="entry name" value="Zn_clus"/>
    <property type="match status" value="1"/>
</dbReference>
<dbReference type="RefSeq" id="XP_064710690.1">
    <property type="nucleotide sequence ID" value="XM_064851687.1"/>
</dbReference>
<evidence type="ECO:0000256" key="1">
    <source>
        <dbReference type="ARBA" id="ARBA00023015"/>
    </source>
</evidence>